<evidence type="ECO:0000256" key="1">
    <source>
        <dbReference type="ARBA" id="ARBA00012528"/>
    </source>
</evidence>
<keyword evidence="3" id="KW-0472">Membrane</keyword>
<keyword evidence="4" id="KW-0732">Signal</keyword>
<dbReference type="GO" id="GO:0043709">
    <property type="term" value="P:cell adhesion involved in single-species biofilm formation"/>
    <property type="evidence" value="ECO:0007669"/>
    <property type="project" value="TreeGrafter"/>
</dbReference>
<dbReference type="AlphaFoldDB" id="A0A941DKC2"/>
<keyword evidence="6" id="KW-0808">Transferase</keyword>
<feature type="chain" id="PRO_5036730126" description="diguanylate cyclase" evidence="4">
    <location>
        <begin position="29"/>
        <end position="696"/>
    </location>
</feature>
<reference evidence="6" key="1">
    <citation type="submission" date="2021-04" db="EMBL/GenBank/DDBJ databases">
        <title>novel species isolated from subtropical streams in China.</title>
        <authorList>
            <person name="Lu H."/>
        </authorList>
    </citation>
    <scope>NUCLEOTIDE SEQUENCE</scope>
    <source>
        <strain evidence="6">LFS511W</strain>
    </source>
</reference>
<evidence type="ECO:0000256" key="2">
    <source>
        <dbReference type="PROSITE-ProRule" id="PRU00339"/>
    </source>
</evidence>
<dbReference type="SUPFAM" id="SSF55073">
    <property type="entry name" value="Nucleotide cyclase"/>
    <property type="match status" value="1"/>
</dbReference>
<dbReference type="SMART" id="SM00028">
    <property type="entry name" value="TPR"/>
    <property type="match status" value="5"/>
</dbReference>
<protein>
    <recommendedName>
        <fullName evidence="1">diguanylate cyclase</fullName>
        <ecNumber evidence="1">2.7.7.65</ecNumber>
    </recommendedName>
</protein>
<dbReference type="PANTHER" id="PTHR45138:SF24">
    <property type="entry name" value="DIGUANYLATE CYCLASE DGCC-RELATED"/>
    <property type="match status" value="1"/>
</dbReference>
<dbReference type="Proteomes" id="UP000680067">
    <property type="component" value="Unassembled WGS sequence"/>
</dbReference>
<feature type="signal peptide" evidence="4">
    <location>
        <begin position="1"/>
        <end position="28"/>
    </location>
</feature>
<dbReference type="Pfam" id="PF13176">
    <property type="entry name" value="TPR_7"/>
    <property type="match status" value="1"/>
</dbReference>
<dbReference type="InterPro" id="IPR019734">
    <property type="entry name" value="TPR_rpt"/>
</dbReference>
<dbReference type="InterPro" id="IPR000160">
    <property type="entry name" value="GGDEF_dom"/>
</dbReference>
<dbReference type="InterPro" id="IPR043128">
    <property type="entry name" value="Rev_trsase/Diguanyl_cyclase"/>
</dbReference>
<dbReference type="EMBL" id="JAGSPN010000006">
    <property type="protein sequence ID" value="MBR7782373.1"/>
    <property type="molecule type" value="Genomic_DNA"/>
</dbReference>
<dbReference type="Gene3D" id="3.30.70.270">
    <property type="match status" value="1"/>
</dbReference>
<dbReference type="GO" id="GO:0052621">
    <property type="term" value="F:diguanylate cyclase activity"/>
    <property type="evidence" value="ECO:0007669"/>
    <property type="project" value="UniProtKB-EC"/>
</dbReference>
<dbReference type="GO" id="GO:0005886">
    <property type="term" value="C:plasma membrane"/>
    <property type="evidence" value="ECO:0007669"/>
    <property type="project" value="TreeGrafter"/>
</dbReference>
<feature type="transmembrane region" description="Helical" evidence="3">
    <location>
        <begin position="434"/>
        <end position="454"/>
    </location>
</feature>
<feature type="repeat" description="TPR" evidence="2">
    <location>
        <begin position="194"/>
        <end position="227"/>
    </location>
</feature>
<dbReference type="PANTHER" id="PTHR45138">
    <property type="entry name" value="REGULATORY COMPONENTS OF SENSORY TRANSDUCTION SYSTEM"/>
    <property type="match status" value="1"/>
</dbReference>
<proteinExistence type="predicted"/>
<keyword evidence="2" id="KW-0802">TPR repeat</keyword>
<evidence type="ECO:0000313" key="6">
    <source>
        <dbReference type="EMBL" id="MBR7782373.1"/>
    </source>
</evidence>
<accession>A0A941DKC2</accession>
<dbReference type="RefSeq" id="WP_212687707.1">
    <property type="nucleotide sequence ID" value="NZ_JAGSPN010000006.1"/>
</dbReference>
<dbReference type="PROSITE" id="PS50887">
    <property type="entry name" value="GGDEF"/>
    <property type="match status" value="1"/>
</dbReference>
<dbReference type="InterPro" id="IPR029787">
    <property type="entry name" value="Nucleotide_cyclase"/>
</dbReference>
<keyword evidence="3" id="KW-0812">Transmembrane</keyword>
<evidence type="ECO:0000259" key="5">
    <source>
        <dbReference type="PROSITE" id="PS50887"/>
    </source>
</evidence>
<organism evidence="6 7">
    <name type="scientific">Undibacterium luofuense</name>
    <dbReference type="NCBI Taxonomy" id="2828733"/>
    <lineage>
        <taxon>Bacteria</taxon>
        <taxon>Pseudomonadati</taxon>
        <taxon>Pseudomonadota</taxon>
        <taxon>Betaproteobacteria</taxon>
        <taxon>Burkholderiales</taxon>
        <taxon>Oxalobacteraceae</taxon>
        <taxon>Undibacterium</taxon>
    </lineage>
</organism>
<dbReference type="GO" id="GO:1902201">
    <property type="term" value="P:negative regulation of bacterial-type flagellum-dependent cell motility"/>
    <property type="evidence" value="ECO:0007669"/>
    <property type="project" value="TreeGrafter"/>
</dbReference>
<evidence type="ECO:0000256" key="4">
    <source>
        <dbReference type="SAM" id="SignalP"/>
    </source>
</evidence>
<dbReference type="FunFam" id="3.30.70.270:FF:000001">
    <property type="entry name" value="Diguanylate cyclase domain protein"/>
    <property type="match status" value="1"/>
</dbReference>
<keyword evidence="3" id="KW-1133">Transmembrane helix</keyword>
<evidence type="ECO:0000313" key="7">
    <source>
        <dbReference type="Proteomes" id="UP000680067"/>
    </source>
</evidence>
<dbReference type="InterPro" id="IPR011990">
    <property type="entry name" value="TPR-like_helical_dom_sf"/>
</dbReference>
<dbReference type="CDD" id="cd01949">
    <property type="entry name" value="GGDEF"/>
    <property type="match status" value="1"/>
</dbReference>
<evidence type="ECO:0000256" key="3">
    <source>
        <dbReference type="SAM" id="Phobius"/>
    </source>
</evidence>
<dbReference type="SUPFAM" id="SSF48452">
    <property type="entry name" value="TPR-like"/>
    <property type="match status" value="1"/>
</dbReference>
<feature type="domain" description="GGDEF" evidence="5">
    <location>
        <begin position="511"/>
        <end position="649"/>
    </location>
</feature>
<sequence length="696" mass="78066">MSDHFVTSRRISVLMLALALQLPVSARANDAKGIARITEIVTLADSDNQEALRQLEAFKAEQNDKTSKRVKLETLRALSGLYYDAGKVQVSDEMMRELQQLAAEMGDDNALMIADIMRAGEIMESGHPQQALKLLKNLEEKMSARIEPEVRFRLSSALGLAYYQTGNFESAQRYYLDALKKTDDLVFRKMQRRIYALDALAKLYANMKDPEKALATIHEALELSPLARAPKTYASLSMSEGFALSLQGKNDEAMQAYQRTLKIAREASMPLFELLCLANIGDYYLSKHDYKKAEQYSREALQKAEVLSDKASAVVARVNIGLALGGQGKVQQGAEMIELVLKPLIDSDQKVDAEAILGELAGMYERNGWYKEALATVRQQQKLSEELFRSDRAKAVAALQEQFHADQRQKKIELLARENDLKDAELHNRRLQQVVMALGVVIALMAGVFVYLLYRRVQRVNQKLVEVNSQLEFHAVRDPLTGLFNRRSFVDLMKKRTQQTETERREARIEYPDGLILMDIDHFKQINDILGHAAGDAVLIEVARRLRETVRESDMVLRWGGEEFLIFTPHATPDQIAVLVERVLNAIGETQIQAGDRKIQVTVTAGFISLPFAGLDESVCGWEKALQIADMALYLGKANGRNRAYGIAGLKTRSEAMIQVLEQDLAAAIKTGMVEMAEVHGPARFEATGFAQFEPH</sequence>
<name>A0A941DKC2_9BURK</name>
<gene>
    <name evidence="6" type="ORF">KDM89_09475</name>
</gene>
<keyword evidence="7" id="KW-1185">Reference proteome</keyword>
<dbReference type="SMART" id="SM00267">
    <property type="entry name" value="GGDEF"/>
    <property type="match status" value="1"/>
</dbReference>
<dbReference type="PROSITE" id="PS50005">
    <property type="entry name" value="TPR"/>
    <property type="match status" value="1"/>
</dbReference>
<dbReference type="Pfam" id="PF00990">
    <property type="entry name" value="GGDEF"/>
    <property type="match status" value="1"/>
</dbReference>
<keyword evidence="6" id="KW-0548">Nucleotidyltransferase</keyword>
<dbReference type="NCBIfam" id="TIGR00254">
    <property type="entry name" value="GGDEF"/>
    <property type="match status" value="1"/>
</dbReference>
<comment type="caution">
    <text evidence="6">The sequence shown here is derived from an EMBL/GenBank/DDBJ whole genome shotgun (WGS) entry which is preliminary data.</text>
</comment>
<dbReference type="Gene3D" id="1.25.40.10">
    <property type="entry name" value="Tetratricopeptide repeat domain"/>
    <property type="match status" value="2"/>
</dbReference>
<dbReference type="EC" id="2.7.7.65" evidence="1"/>
<dbReference type="Pfam" id="PF13181">
    <property type="entry name" value="TPR_8"/>
    <property type="match status" value="1"/>
</dbReference>
<dbReference type="InterPro" id="IPR050469">
    <property type="entry name" value="Diguanylate_Cyclase"/>
</dbReference>